<organism evidence="1 2">
    <name type="scientific">Rhodococcus baikonurensis</name>
    <dbReference type="NCBI Taxonomy" id="172041"/>
    <lineage>
        <taxon>Bacteria</taxon>
        <taxon>Bacillati</taxon>
        <taxon>Actinomycetota</taxon>
        <taxon>Actinomycetes</taxon>
        <taxon>Mycobacteriales</taxon>
        <taxon>Nocardiaceae</taxon>
        <taxon>Rhodococcus</taxon>
        <taxon>Rhodococcus erythropolis group</taxon>
    </lineage>
</organism>
<reference evidence="1 2" key="1">
    <citation type="submission" date="2024-09" db="EMBL/GenBank/DDBJ databases">
        <authorList>
            <person name="Sun Q."/>
            <person name="Mori K."/>
        </authorList>
    </citation>
    <scope>NUCLEOTIDE SEQUENCE [LARGE SCALE GENOMIC DNA]</scope>
    <source>
        <strain evidence="1 2">JCM 11411</strain>
    </source>
</reference>
<proteinExistence type="predicted"/>
<protein>
    <submittedName>
        <fullName evidence="1">Uncharacterized protein</fullName>
    </submittedName>
</protein>
<name>A0ABV5XQ85_9NOCA</name>
<evidence type="ECO:0000313" key="2">
    <source>
        <dbReference type="Proteomes" id="UP001589587"/>
    </source>
</evidence>
<keyword evidence="2" id="KW-1185">Reference proteome</keyword>
<dbReference type="Proteomes" id="UP001589587">
    <property type="component" value="Unassembled WGS sequence"/>
</dbReference>
<dbReference type="RefSeq" id="WP_157770425.1">
    <property type="nucleotide sequence ID" value="NZ_JBEUOO010000068.1"/>
</dbReference>
<accession>A0ABV5XQ85</accession>
<gene>
    <name evidence="1" type="ORF">ACFFQ6_33625</name>
</gene>
<evidence type="ECO:0000313" key="1">
    <source>
        <dbReference type="EMBL" id="MFB9784645.1"/>
    </source>
</evidence>
<dbReference type="GeneID" id="93806795"/>
<comment type="caution">
    <text evidence="1">The sequence shown here is derived from an EMBL/GenBank/DDBJ whole genome shotgun (WGS) entry which is preliminary data.</text>
</comment>
<sequence length="95" mass="9899">MAVLHVSADALAGVNGDVSVIATGLMSRLGISSDDGSWRWIALSVPAVGRFVRRVQLAATPLDDRDPVWSLLGHEGWAARIAATVVGDAEGGFLC</sequence>
<dbReference type="EMBL" id="JBHMAS010000090">
    <property type="protein sequence ID" value="MFB9784645.1"/>
    <property type="molecule type" value="Genomic_DNA"/>
</dbReference>